<dbReference type="InterPro" id="IPR001138">
    <property type="entry name" value="Zn2Cys6_DnaBD"/>
</dbReference>
<gene>
    <name evidence="5" type="ORF">CCHLO57077_00006501</name>
</gene>
<dbReference type="Pfam" id="PF04082">
    <property type="entry name" value="Fungal_trans"/>
    <property type="match status" value="1"/>
</dbReference>
<evidence type="ECO:0000259" key="4">
    <source>
        <dbReference type="PROSITE" id="PS50048"/>
    </source>
</evidence>
<dbReference type="GO" id="GO:0006351">
    <property type="term" value="P:DNA-templated transcription"/>
    <property type="evidence" value="ECO:0007669"/>
    <property type="project" value="InterPro"/>
</dbReference>
<feature type="compositionally biased region" description="Low complexity" evidence="3">
    <location>
        <begin position="122"/>
        <end position="135"/>
    </location>
</feature>
<keyword evidence="2" id="KW-0539">Nucleus</keyword>
<evidence type="ECO:0000256" key="1">
    <source>
        <dbReference type="ARBA" id="ARBA00022723"/>
    </source>
</evidence>
<sequence>MSIIKMPRGKEDEQQQEKQQQQQQRLPVNPRRHKVPPAQRKRVAQACNSCNLRRTRCSGETPCSQCAASSRECVYPGPSAKVFISRTELDDLKRRVEAYEKALQDVMPDDDKRKELVARQGSFSTPSETSSASASQQRFPSTSPSKSDAMTPTDDGAGPFSEIEGRLLHDNLGTARFHGETGEKAFVDSLNIFLRGLLPTSDLSTLPSSVGRCETSDSRPLPSIVNVDPRWLPPPNTTRTMLSVLRSFIQDGSDDRPSPTGGIYWWGDLRSVPSATPSIGHVEADIRNARRLAFYQTALGLACRIVSTGTPAVGQIPDRSEQFFARATALLGNPLDVSRPSVGEVSVLTLMAFFLLESDRKEAASVYISVAVRLSAALGVTQGFVEERGKRIFWTLYVLDRWLSYLLGRPPTILDEAIQLPLPADAPSLPPAAGLKAHISLSRISGQIVSSQLYHPSPWRQSGDDSVLSTDTAISMLDQWLHSLPQSLRLSPEGLSNDAATCMLHMYHNQLNILALRPSLLSMVKNSLLPQSPSSSSVHSNIPPSYARDCLAAAERNMRLGRHVATLHRPRRLLHTGLHFIFNAVLCFFLQSLTGRVDDGSSAAAREIKFAIELFDREAQTGNMYGMTCSRVLQELQSLAARVQNRSATPMDVDQVFEEIGQSPAWHALSSSSASEGGPVPEGSGDAALFDEVVSWMEKDWAAYNMDL</sequence>
<evidence type="ECO:0000256" key="2">
    <source>
        <dbReference type="ARBA" id="ARBA00023242"/>
    </source>
</evidence>
<keyword evidence="1" id="KW-0479">Metal-binding</keyword>
<feature type="region of interest" description="Disordered" evidence="3">
    <location>
        <begin position="120"/>
        <end position="162"/>
    </location>
</feature>
<dbReference type="AlphaFoldDB" id="A0AA35QG47"/>
<evidence type="ECO:0000313" key="6">
    <source>
        <dbReference type="Proteomes" id="UP001160390"/>
    </source>
</evidence>
<feature type="compositionally biased region" description="Basic residues" evidence="3">
    <location>
        <begin position="30"/>
        <end position="41"/>
    </location>
</feature>
<dbReference type="PANTHER" id="PTHR46910:SF39">
    <property type="entry name" value="ZN(II)2CYS6 TRANSCRIPTION FACTOR (EUROFUNG)"/>
    <property type="match status" value="1"/>
</dbReference>
<dbReference type="PROSITE" id="PS50048">
    <property type="entry name" value="ZN2_CY6_FUNGAL_2"/>
    <property type="match status" value="1"/>
</dbReference>
<keyword evidence="6" id="KW-1185">Reference proteome</keyword>
<accession>A0AA35QG47</accession>
<name>A0AA35QG47_9HYPO</name>
<dbReference type="Proteomes" id="UP001160390">
    <property type="component" value="Unassembled WGS sequence"/>
</dbReference>
<dbReference type="GO" id="GO:0008270">
    <property type="term" value="F:zinc ion binding"/>
    <property type="evidence" value="ECO:0007669"/>
    <property type="project" value="InterPro"/>
</dbReference>
<proteinExistence type="predicted"/>
<dbReference type="InterPro" id="IPR036864">
    <property type="entry name" value="Zn2-C6_fun-type_DNA-bd_sf"/>
</dbReference>
<dbReference type="GO" id="GO:0000981">
    <property type="term" value="F:DNA-binding transcription factor activity, RNA polymerase II-specific"/>
    <property type="evidence" value="ECO:0007669"/>
    <property type="project" value="InterPro"/>
</dbReference>
<dbReference type="CDD" id="cd00067">
    <property type="entry name" value="GAL4"/>
    <property type="match status" value="1"/>
</dbReference>
<feature type="region of interest" description="Disordered" evidence="3">
    <location>
        <begin position="1"/>
        <end position="41"/>
    </location>
</feature>
<evidence type="ECO:0000313" key="5">
    <source>
        <dbReference type="EMBL" id="CAI6101270.1"/>
    </source>
</evidence>
<dbReference type="EMBL" id="CABFNP030001360">
    <property type="protein sequence ID" value="CAI6101270.1"/>
    <property type="molecule type" value="Genomic_DNA"/>
</dbReference>
<feature type="compositionally biased region" description="Polar residues" evidence="3">
    <location>
        <begin position="136"/>
        <end position="150"/>
    </location>
</feature>
<dbReference type="InterPro" id="IPR007219">
    <property type="entry name" value="XnlR_reg_dom"/>
</dbReference>
<evidence type="ECO:0000256" key="3">
    <source>
        <dbReference type="SAM" id="MobiDB-lite"/>
    </source>
</evidence>
<comment type="caution">
    <text evidence="5">The sequence shown here is derived from an EMBL/GenBank/DDBJ whole genome shotgun (WGS) entry which is preliminary data.</text>
</comment>
<dbReference type="Pfam" id="PF00172">
    <property type="entry name" value="Zn_clus"/>
    <property type="match status" value="1"/>
</dbReference>
<dbReference type="PANTHER" id="PTHR46910">
    <property type="entry name" value="TRANSCRIPTION FACTOR PDR1"/>
    <property type="match status" value="1"/>
</dbReference>
<dbReference type="SUPFAM" id="SSF57701">
    <property type="entry name" value="Zn2/Cys6 DNA-binding domain"/>
    <property type="match status" value="1"/>
</dbReference>
<dbReference type="GO" id="GO:0003677">
    <property type="term" value="F:DNA binding"/>
    <property type="evidence" value="ECO:0007669"/>
    <property type="project" value="InterPro"/>
</dbReference>
<dbReference type="SMART" id="SM00906">
    <property type="entry name" value="Fungal_trans"/>
    <property type="match status" value="1"/>
</dbReference>
<protein>
    <recommendedName>
        <fullName evidence="4">Zn(2)-C6 fungal-type domain-containing protein</fullName>
    </recommendedName>
</protein>
<feature type="domain" description="Zn(2)-C6 fungal-type" evidence="4">
    <location>
        <begin position="46"/>
        <end position="75"/>
    </location>
</feature>
<dbReference type="InterPro" id="IPR050987">
    <property type="entry name" value="AtrR-like"/>
</dbReference>
<dbReference type="Gene3D" id="4.10.240.10">
    <property type="entry name" value="Zn(2)-C6 fungal-type DNA-binding domain"/>
    <property type="match status" value="1"/>
</dbReference>
<reference evidence="5" key="1">
    <citation type="submission" date="2023-01" db="EMBL/GenBank/DDBJ databases">
        <authorList>
            <person name="Piombo E."/>
        </authorList>
    </citation>
    <scope>NUCLEOTIDE SEQUENCE</scope>
</reference>
<dbReference type="SMART" id="SM00066">
    <property type="entry name" value="GAL4"/>
    <property type="match status" value="1"/>
</dbReference>
<dbReference type="CDD" id="cd12148">
    <property type="entry name" value="fungal_TF_MHR"/>
    <property type="match status" value="1"/>
</dbReference>
<organism evidence="5 6">
    <name type="scientific">Clonostachys chloroleuca</name>
    <dbReference type="NCBI Taxonomy" id="1926264"/>
    <lineage>
        <taxon>Eukaryota</taxon>
        <taxon>Fungi</taxon>
        <taxon>Dikarya</taxon>
        <taxon>Ascomycota</taxon>
        <taxon>Pezizomycotina</taxon>
        <taxon>Sordariomycetes</taxon>
        <taxon>Hypocreomycetidae</taxon>
        <taxon>Hypocreales</taxon>
        <taxon>Bionectriaceae</taxon>
        <taxon>Clonostachys</taxon>
    </lineage>
</organism>